<dbReference type="AlphaFoldDB" id="A0AAD5P539"/>
<sequence>MLRKYTNMKELLKHAKTRFATAFITLSRIHSQKPNLRMMFNSYEWAKSKQAKEMGVERVAKVMLMPSFWNNVVFSLKIASPLVGVLRLVDGERKPLMGYIYEATDRAKNAIAKSFEGNENIYEEIFKLIDNRWNIQLYRLLYGDRWYLNSEFFYNTKTIDEEVATGLFTCKERLAPDVETRCKIDDELSKYKRAEALFGNPMILSGGIHMAFLHLASLAIHLGVNKIVAFLNMFLQEEIEGEDEGDQLQVGNLQEGIGGDDDFDIDFDE</sequence>
<dbReference type="Proteomes" id="UP001064489">
    <property type="component" value="Chromosome 9"/>
</dbReference>
<evidence type="ECO:0000313" key="1">
    <source>
        <dbReference type="EMBL" id="KAI9200025.1"/>
    </source>
</evidence>
<dbReference type="EMBL" id="JAJSOW010000001">
    <property type="protein sequence ID" value="KAI9200025.1"/>
    <property type="molecule type" value="Genomic_DNA"/>
</dbReference>
<dbReference type="SUPFAM" id="SSF53098">
    <property type="entry name" value="Ribonuclease H-like"/>
    <property type="match status" value="1"/>
</dbReference>
<reference evidence="1" key="1">
    <citation type="journal article" date="2022" name="Plant J.">
        <title>Strategies of tolerance reflected in two North American maple genomes.</title>
        <authorList>
            <person name="McEvoy S.L."/>
            <person name="Sezen U.U."/>
            <person name="Trouern-Trend A."/>
            <person name="McMahon S.M."/>
            <person name="Schaberg P.G."/>
            <person name="Yang J."/>
            <person name="Wegrzyn J.L."/>
            <person name="Swenson N.G."/>
        </authorList>
    </citation>
    <scope>NUCLEOTIDE SEQUENCE</scope>
    <source>
        <strain evidence="1">91603</strain>
    </source>
</reference>
<keyword evidence="2" id="KW-1185">Reference proteome</keyword>
<gene>
    <name evidence="1" type="ORF">LWI28_001626</name>
</gene>
<evidence type="ECO:0000313" key="2">
    <source>
        <dbReference type="Proteomes" id="UP001064489"/>
    </source>
</evidence>
<reference evidence="1" key="2">
    <citation type="submission" date="2023-02" db="EMBL/GenBank/DDBJ databases">
        <authorList>
            <person name="Swenson N.G."/>
            <person name="Wegrzyn J.L."/>
            <person name="Mcevoy S.L."/>
        </authorList>
    </citation>
    <scope>NUCLEOTIDE SEQUENCE</scope>
    <source>
        <strain evidence="1">91603</strain>
        <tissue evidence="1">Leaf</tissue>
    </source>
</reference>
<dbReference type="InterPro" id="IPR012337">
    <property type="entry name" value="RNaseH-like_sf"/>
</dbReference>
<proteinExistence type="predicted"/>
<organism evidence="1 2">
    <name type="scientific">Acer negundo</name>
    <name type="common">Box elder</name>
    <dbReference type="NCBI Taxonomy" id="4023"/>
    <lineage>
        <taxon>Eukaryota</taxon>
        <taxon>Viridiplantae</taxon>
        <taxon>Streptophyta</taxon>
        <taxon>Embryophyta</taxon>
        <taxon>Tracheophyta</taxon>
        <taxon>Spermatophyta</taxon>
        <taxon>Magnoliopsida</taxon>
        <taxon>eudicotyledons</taxon>
        <taxon>Gunneridae</taxon>
        <taxon>Pentapetalae</taxon>
        <taxon>rosids</taxon>
        <taxon>malvids</taxon>
        <taxon>Sapindales</taxon>
        <taxon>Sapindaceae</taxon>
        <taxon>Hippocastanoideae</taxon>
        <taxon>Acereae</taxon>
        <taxon>Acer</taxon>
    </lineage>
</organism>
<accession>A0AAD5P539</accession>
<dbReference type="PANTHER" id="PTHR32166:SF74">
    <property type="entry name" value="OS05G0256350 PROTEIN"/>
    <property type="match status" value="1"/>
</dbReference>
<name>A0AAD5P539_ACENE</name>
<protein>
    <submittedName>
        <fullName evidence="1">Uncharacterized protein</fullName>
    </submittedName>
</protein>
<dbReference type="PANTHER" id="PTHR32166">
    <property type="entry name" value="OSJNBA0013A04.12 PROTEIN"/>
    <property type="match status" value="1"/>
</dbReference>
<comment type="caution">
    <text evidence="1">The sequence shown here is derived from an EMBL/GenBank/DDBJ whole genome shotgun (WGS) entry which is preliminary data.</text>
</comment>